<comment type="catalytic activity">
    <reaction evidence="1">
        <text>inosine + phosphate = alpha-D-ribose 1-phosphate + hypoxanthine</text>
        <dbReference type="Rhea" id="RHEA:27646"/>
        <dbReference type="ChEBI" id="CHEBI:17368"/>
        <dbReference type="ChEBI" id="CHEBI:17596"/>
        <dbReference type="ChEBI" id="CHEBI:43474"/>
        <dbReference type="ChEBI" id="CHEBI:57720"/>
        <dbReference type="EC" id="2.4.2.1"/>
    </reaction>
    <physiologicalReaction direction="left-to-right" evidence="1">
        <dbReference type="Rhea" id="RHEA:27647"/>
    </physiologicalReaction>
</comment>
<dbReference type="GO" id="GO:0017061">
    <property type="term" value="F:S-methyl-5-thioadenosine phosphorylase activity"/>
    <property type="evidence" value="ECO:0007669"/>
    <property type="project" value="UniProtKB-EC"/>
</dbReference>
<comment type="catalytic activity">
    <reaction evidence="7">
        <text>adenosine + H2O + H(+) = inosine + NH4(+)</text>
        <dbReference type="Rhea" id="RHEA:24408"/>
        <dbReference type="ChEBI" id="CHEBI:15377"/>
        <dbReference type="ChEBI" id="CHEBI:15378"/>
        <dbReference type="ChEBI" id="CHEBI:16335"/>
        <dbReference type="ChEBI" id="CHEBI:17596"/>
        <dbReference type="ChEBI" id="CHEBI:28938"/>
        <dbReference type="EC" id="3.5.4.4"/>
    </reaction>
    <physiologicalReaction direction="left-to-right" evidence="7">
        <dbReference type="Rhea" id="RHEA:24409"/>
    </physiologicalReaction>
</comment>
<evidence type="ECO:0000256" key="2">
    <source>
        <dbReference type="ARBA" id="ARBA00007353"/>
    </source>
</evidence>
<sequence>MIEVKANSTLYLKYTNLSQYKHLIQFVSTRKGGVSNDPGKGLNVGFHIHDAPENVIKNREILATALGISPQSFCFLHQVHSSKVALVSTKDRGRGTTTYEDSIADTDALVTNMQGICLNVLSADCVGILFYDPVKKAIGAAHSGWKGTVKKIAAQTIQCMHEQFGSEPKDILVGLGAGISPEVYEVGEVVVEAVQAAFGTTDGMISHHTMTGKAHFDLWAAIKCTLTEAGVPADNIECDQLCTYRHPELFFSYRRDQGKTGRFVSGIMLQEE</sequence>
<evidence type="ECO:0000256" key="3">
    <source>
        <dbReference type="ARBA" id="ARBA00022679"/>
    </source>
</evidence>
<dbReference type="OrthoDB" id="4279at2"/>
<reference evidence="11 12" key="1">
    <citation type="submission" date="2007-01" db="EMBL/GenBank/DDBJ databases">
        <authorList>
            <person name="Haygood M."/>
            <person name="Podell S."/>
            <person name="Anderson C."/>
            <person name="Hopkinson B."/>
            <person name="Roe K."/>
            <person name="Barbeau K."/>
            <person name="Gaasterland T."/>
            <person name="Ferriera S."/>
            <person name="Johnson J."/>
            <person name="Kravitz S."/>
            <person name="Beeson K."/>
            <person name="Sutton G."/>
            <person name="Rogers Y.-H."/>
            <person name="Friedman R."/>
            <person name="Frazier M."/>
            <person name="Venter J.C."/>
        </authorList>
    </citation>
    <scope>NUCLEOTIDE SEQUENCE [LARGE SCALE GENOMIC DNA]</scope>
    <source>
        <strain evidence="11 12">ATCC 23134</strain>
    </source>
</reference>
<dbReference type="InterPro" id="IPR011324">
    <property type="entry name" value="Cytotoxic_necrot_fac-like_cat"/>
</dbReference>
<keyword evidence="5" id="KW-0378">Hydrolase</keyword>
<name>A1ZKL3_MICM2</name>
<dbReference type="NCBIfam" id="TIGR00726">
    <property type="entry name" value="peptidoglycan editing factor PgeF"/>
    <property type="match status" value="1"/>
</dbReference>
<proteinExistence type="inferred from homology"/>
<evidence type="ECO:0000256" key="9">
    <source>
        <dbReference type="ARBA" id="ARBA00049893"/>
    </source>
</evidence>
<gene>
    <name evidence="11" type="ORF">M23134_02430</name>
</gene>
<keyword evidence="4" id="KW-0479">Metal-binding</keyword>
<keyword evidence="3" id="KW-0808">Transferase</keyword>
<dbReference type="PANTHER" id="PTHR30616">
    <property type="entry name" value="UNCHARACTERIZED PROTEIN YFIH"/>
    <property type="match status" value="1"/>
</dbReference>
<dbReference type="RefSeq" id="WP_002696904.1">
    <property type="nucleotide sequence ID" value="NZ_AAWS01000012.1"/>
</dbReference>
<dbReference type="GO" id="GO:0016787">
    <property type="term" value="F:hydrolase activity"/>
    <property type="evidence" value="ECO:0007669"/>
    <property type="project" value="UniProtKB-KW"/>
</dbReference>
<dbReference type="CDD" id="cd16833">
    <property type="entry name" value="YfiH"/>
    <property type="match status" value="1"/>
</dbReference>
<evidence type="ECO:0000313" key="11">
    <source>
        <dbReference type="EMBL" id="EAY29239.1"/>
    </source>
</evidence>
<comment type="catalytic activity">
    <reaction evidence="9">
        <text>S-methyl-5'-thioadenosine + phosphate = 5-(methylsulfanyl)-alpha-D-ribose 1-phosphate + adenine</text>
        <dbReference type="Rhea" id="RHEA:11852"/>
        <dbReference type="ChEBI" id="CHEBI:16708"/>
        <dbReference type="ChEBI" id="CHEBI:17509"/>
        <dbReference type="ChEBI" id="CHEBI:43474"/>
        <dbReference type="ChEBI" id="CHEBI:58533"/>
        <dbReference type="EC" id="2.4.2.28"/>
    </reaction>
    <physiologicalReaction direction="left-to-right" evidence="9">
        <dbReference type="Rhea" id="RHEA:11853"/>
    </physiologicalReaction>
</comment>
<evidence type="ECO:0000256" key="4">
    <source>
        <dbReference type="ARBA" id="ARBA00022723"/>
    </source>
</evidence>
<dbReference type="GO" id="GO:0005507">
    <property type="term" value="F:copper ion binding"/>
    <property type="evidence" value="ECO:0007669"/>
    <property type="project" value="TreeGrafter"/>
</dbReference>
<evidence type="ECO:0000256" key="5">
    <source>
        <dbReference type="ARBA" id="ARBA00022801"/>
    </source>
</evidence>
<evidence type="ECO:0000256" key="7">
    <source>
        <dbReference type="ARBA" id="ARBA00047989"/>
    </source>
</evidence>
<dbReference type="EMBL" id="AAWS01000012">
    <property type="protein sequence ID" value="EAY29239.1"/>
    <property type="molecule type" value="Genomic_DNA"/>
</dbReference>
<protein>
    <recommendedName>
        <fullName evidence="10">Purine nucleoside phosphorylase</fullName>
    </recommendedName>
</protein>
<dbReference type="PANTHER" id="PTHR30616:SF2">
    <property type="entry name" value="PURINE NUCLEOSIDE PHOSPHORYLASE LACC1"/>
    <property type="match status" value="1"/>
</dbReference>
<comment type="caution">
    <text evidence="11">The sequence shown here is derived from an EMBL/GenBank/DDBJ whole genome shotgun (WGS) entry which is preliminary data.</text>
</comment>
<dbReference type="eggNOG" id="COG1496">
    <property type="taxonomic scope" value="Bacteria"/>
</dbReference>
<dbReference type="Pfam" id="PF02578">
    <property type="entry name" value="Cu-oxidase_4"/>
    <property type="match status" value="1"/>
</dbReference>
<dbReference type="InterPro" id="IPR003730">
    <property type="entry name" value="Cu_polyphenol_OxRdtase"/>
</dbReference>
<keyword evidence="12" id="KW-1185">Reference proteome</keyword>
<dbReference type="Gene3D" id="3.60.140.10">
    <property type="entry name" value="CNF1/YfiH-like putative cysteine hydrolases"/>
    <property type="match status" value="1"/>
</dbReference>
<comment type="catalytic activity">
    <reaction evidence="8">
        <text>adenosine + phosphate = alpha-D-ribose 1-phosphate + adenine</text>
        <dbReference type="Rhea" id="RHEA:27642"/>
        <dbReference type="ChEBI" id="CHEBI:16335"/>
        <dbReference type="ChEBI" id="CHEBI:16708"/>
        <dbReference type="ChEBI" id="CHEBI:43474"/>
        <dbReference type="ChEBI" id="CHEBI:57720"/>
        <dbReference type="EC" id="2.4.2.1"/>
    </reaction>
    <physiologicalReaction direction="left-to-right" evidence="8">
        <dbReference type="Rhea" id="RHEA:27643"/>
    </physiologicalReaction>
</comment>
<evidence type="ECO:0000313" key="12">
    <source>
        <dbReference type="Proteomes" id="UP000004095"/>
    </source>
</evidence>
<keyword evidence="6" id="KW-0862">Zinc</keyword>
<dbReference type="AlphaFoldDB" id="A1ZKL3"/>
<organism evidence="11 12">
    <name type="scientific">Microscilla marina ATCC 23134</name>
    <dbReference type="NCBI Taxonomy" id="313606"/>
    <lineage>
        <taxon>Bacteria</taxon>
        <taxon>Pseudomonadati</taxon>
        <taxon>Bacteroidota</taxon>
        <taxon>Cytophagia</taxon>
        <taxon>Cytophagales</taxon>
        <taxon>Microscillaceae</taxon>
        <taxon>Microscilla</taxon>
    </lineage>
</organism>
<evidence type="ECO:0000256" key="10">
    <source>
        <dbReference type="RuleBase" id="RU361274"/>
    </source>
</evidence>
<comment type="similarity">
    <text evidence="2 10">Belongs to the purine nucleoside phosphorylase YfiH/LACC1 family.</text>
</comment>
<dbReference type="SUPFAM" id="SSF64438">
    <property type="entry name" value="CNF1/YfiH-like putative cysteine hydrolases"/>
    <property type="match status" value="1"/>
</dbReference>
<dbReference type="InterPro" id="IPR038371">
    <property type="entry name" value="Cu_polyphenol_OxRdtase_sf"/>
</dbReference>
<evidence type="ECO:0000256" key="6">
    <source>
        <dbReference type="ARBA" id="ARBA00022833"/>
    </source>
</evidence>
<evidence type="ECO:0000256" key="1">
    <source>
        <dbReference type="ARBA" id="ARBA00000553"/>
    </source>
</evidence>
<dbReference type="Proteomes" id="UP000004095">
    <property type="component" value="Unassembled WGS sequence"/>
</dbReference>
<evidence type="ECO:0000256" key="8">
    <source>
        <dbReference type="ARBA" id="ARBA00048968"/>
    </source>
</evidence>
<accession>A1ZKL3</accession>